<gene>
    <name evidence="2" type="ORF">BDP27DRAFT_1372683</name>
</gene>
<accession>A0A9P5TXL5</accession>
<feature type="compositionally biased region" description="Basic and acidic residues" evidence="1">
    <location>
        <begin position="185"/>
        <end position="197"/>
    </location>
</feature>
<evidence type="ECO:0000313" key="2">
    <source>
        <dbReference type="EMBL" id="KAF9058382.1"/>
    </source>
</evidence>
<feature type="region of interest" description="Disordered" evidence="1">
    <location>
        <begin position="102"/>
        <end position="204"/>
    </location>
</feature>
<reference evidence="2" key="1">
    <citation type="submission" date="2020-11" db="EMBL/GenBank/DDBJ databases">
        <authorList>
            <consortium name="DOE Joint Genome Institute"/>
            <person name="Ahrendt S."/>
            <person name="Riley R."/>
            <person name="Andreopoulos W."/>
            <person name="Labutti K."/>
            <person name="Pangilinan J."/>
            <person name="Ruiz-Duenas F.J."/>
            <person name="Barrasa J.M."/>
            <person name="Sanchez-Garcia M."/>
            <person name="Camarero S."/>
            <person name="Miyauchi S."/>
            <person name="Serrano A."/>
            <person name="Linde D."/>
            <person name="Babiker R."/>
            <person name="Drula E."/>
            <person name="Ayuso-Fernandez I."/>
            <person name="Pacheco R."/>
            <person name="Padilla G."/>
            <person name="Ferreira P."/>
            <person name="Barriuso J."/>
            <person name="Kellner H."/>
            <person name="Castanera R."/>
            <person name="Alfaro M."/>
            <person name="Ramirez L."/>
            <person name="Pisabarro A.G."/>
            <person name="Kuo A."/>
            <person name="Tritt A."/>
            <person name="Lipzen A."/>
            <person name="He G."/>
            <person name="Yan M."/>
            <person name="Ng V."/>
            <person name="Cullen D."/>
            <person name="Martin F."/>
            <person name="Rosso M.-N."/>
            <person name="Henrissat B."/>
            <person name="Hibbett D."/>
            <person name="Martinez A.T."/>
            <person name="Grigoriev I.V."/>
        </authorList>
    </citation>
    <scope>NUCLEOTIDE SEQUENCE</scope>
    <source>
        <strain evidence="2">AH 40177</strain>
    </source>
</reference>
<sequence length="466" mass="52151">MKFKLKLRNIPAPREFEPIKKQSLHLLAFGGAFPLLCTHAMGIESRVTRACLAASAFKASPSNQPPTNQPPRCFSVTWNLSLPAGMRVRLFLSTSPRDQTRGRIFDYLDDGDPDYGPLAQQSPLSSAHSSPLSTSPPSPMLLKTMLPSEPNTMQDSPKKPLTKKQKRKQERGKERSKRCRKKRRQDAPQKTAEDIPARKNPTHRFVPNNAAFQVSFSLDGDAPIASTAYVGLWDEGITGGQEAPTLKVLIAQGFSVIKAQPGATVPLADTERRVFGVIVYPDNPSLAKCAEDAAELLRDSRQHVSFTAKQRNSRRGHFGQLNVGLAHGGGRLRPDNIANTDENAVLDRLSRCDLFGSLLTRQYGYSSTRDSIFLYAVLIWREFSTEDRYKATRTAEEAKVEEVRKVGRWEMGLSLLCVIMSFYKVVTVDSTFKTNPSCETAWFLTQLPAIKIDHNKKWHFPIEKHE</sequence>
<dbReference type="OrthoDB" id="3028829at2759"/>
<organism evidence="2 3">
    <name type="scientific">Rhodocollybia butyracea</name>
    <dbReference type="NCBI Taxonomy" id="206335"/>
    <lineage>
        <taxon>Eukaryota</taxon>
        <taxon>Fungi</taxon>
        <taxon>Dikarya</taxon>
        <taxon>Basidiomycota</taxon>
        <taxon>Agaricomycotina</taxon>
        <taxon>Agaricomycetes</taxon>
        <taxon>Agaricomycetidae</taxon>
        <taxon>Agaricales</taxon>
        <taxon>Marasmiineae</taxon>
        <taxon>Omphalotaceae</taxon>
        <taxon>Rhodocollybia</taxon>
    </lineage>
</organism>
<protein>
    <submittedName>
        <fullName evidence="2">Uncharacterized protein</fullName>
    </submittedName>
</protein>
<keyword evidence="3" id="KW-1185">Reference proteome</keyword>
<proteinExistence type="predicted"/>
<evidence type="ECO:0000313" key="3">
    <source>
        <dbReference type="Proteomes" id="UP000772434"/>
    </source>
</evidence>
<feature type="compositionally biased region" description="Low complexity" evidence="1">
    <location>
        <begin position="114"/>
        <end position="133"/>
    </location>
</feature>
<comment type="caution">
    <text evidence="2">The sequence shown here is derived from an EMBL/GenBank/DDBJ whole genome shotgun (WGS) entry which is preliminary data.</text>
</comment>
<dbReference type="Proteomes" id="UP000772434">
    <property type="component" value="Unassembled WGS sequence"/>
</dbReference>
<name>A0A9P5TXL5_9AGAR</name>
<feature type="compositionally biased region" description="Basic residues" evidence="1">
    <location>
        <begin position="160"/>
        <end position="184"/>
    </location>
</feature>
<dbReference type="AlphaFoldDB" id="A0A9P5TXL5"/>
<evidence type="ECO:0000256" key="1">
    <source>
        <dbReference type="SAM" id="MobiDB-lite"/>
    </source>
</evidence>
<dbReference type="EMBL" id="JADNRY010000388">
    <property type="protein sequence ID" value="KAF9058382.1"/>
    <property type="molecule type" value="Genomic_DNA"/>
</dbReference>